<accession>A0A0C9UXE3</accession>
<keyword evidence="2" id="KW-1185">Reference proteome</keyword>
<dbReference type="Proteomes" id="UP000054279">
    <property type="component" value="Unassembled WGS sequence"/>
</dbReference>
<dbReference type="OrthoDB" id="3249498at2759"/>
<proteinExistence type="predicted"/>
<gene>
    <name evidence="1" type="ORF">M422DRAFT_174987</name>
</gene>
<dbReference type="HOGENOM" id="CLU_125038_0_0_1"/>
<name>A0A0C9UXE3_SPHS4</name>
<organism evidence="1 2">
    <name type="scientific">Sphaerobolus stellatus (strain SS14)</name>
    <dbReference type="NCBI Taxonomy" id="990650"/>
    <lineage>
        <taxon>Eukaryota</taxon>
        <taxon>Fungi</taxon>
        <taxon>Dikarya</taxon>
        <taxon>Basidiomycota</taxon>
        <taxon>Agaricomycotina</taxon>
        <taxon>Agaricomycetes</taxon>
        <taxon>Phallomycetidae</taxon>
        <taxon>Geastrales</taxon>
        <taxon>Sphaerobolaceae</taxon>
        <taxon>Sphaerobolus</taxon>
    </lineage>
</organism>
<evidence type="ECO:0000313" key="1">
    <source>
        <dbReference type="EMBL" id="KIJ39559.1"/>
    </source>
</evidence>
<sequence>MICDLGWFADCVQLNHGLHFFEDVEWDYEDANFIIFCDASGVGLGFYVPSKLLGFASSIPPNALIPNILFYESLTVASAVAWATELHPPQRRLLVYTDLLDSDEMFHSLRAGEGYNELLLFVTERLIDQHISLRVCHVAGVNNPVADAISRGLFQLASQLVPGIRIGFFEPLQNTLGAVKK</sequence>
<dbReference type="AlphaFoldDB" id="A0A0C9UXE3"/>
<evidence type="ECO:0000313" key="2">
    <source>
        <dbReference type="Proteomes" id="UP000054279"/>
    </source>
</evidence>
<reference evidence="1 2" key="1">
    <citation type="submission" date="2014-06" db="EMBL/GenBank/DDBJ databases">
        <title>Evolutionary Origins and Diversification of the Mycorrhizal Mutualists.</title>
        <authorList>
            <consortium name="DOE Joint Genome Institute"/>
            <consortium name="Mycorrhizal Genomics Consortium"/>
            <person name="Kohler A."/>
            <person name="Kuo A."/>
            <person name="Nagy L.G."/>
            <person name="Floudas D."/>
            <person name="Copeland A."/>
            <person name="Barry K.W."/>
            <person name="Cichocki N."/>
            <person name="Veneault-Fourrey C."/>
            <person name="LaButti K."/>
            <person name="Lindquist E.A."/>
            <person name="Lipzen A."/>
            <person name="Lundell T."/>
            <person name="Morin E."/>
            <person name="Murat C."/>
            <person name="Riley R."/>
            <person name="Ohm R."/>
            <person name="Sun H."/>
            <person name="Tunlid A."/>
            <person name="Henrissat B."/>
            <person name="Grigoriev I.V."/>
            <person name="Hibbett D.S."/>
            <person name="Martin F."/>
        </authorList>
    </citation>
    <scope>NUCLEOTIDE SEQUENCE [LARGE SCALE GENOMIC DNA]</scope>
    <source>
        <strain evidence="1 2">SS14</strain>
    </source>
</reference>
<protein>
    <recommendedName>
        <fullName evidence="3">RNase H type-1 domain-containing protein</fullName>
    </recommendedName>
</protein>
<evidence type="ECO:0008006" key="3">
    <source>
        <dbReference type="Google" id="ProtNLM"/>
    </source>
</evidence>
<dbReference type="EMBL" id="KN837151">
    <property type="protein sequence ID" value="KIJ39559.1"/>
    <property type="molecule type" value="Genomic_DNA"/>
</dbReference>